<evidence type="ECO:0000313" key="3">
    <source>
        <dbReference type="Proteomes" id="UP000601435"/>
    </source>
</evidence>
<reference evidence="2" key="1">
    <citation type="submission" date="2021-02" db="EMBL/GenBank/DDBJ databases">
        <authorList>
            <person name="Dougan E. K."/>
            <person name="Rhodes N."/>
            <person name="Thang M."/>
            <person name="Chan C."/>
        </authorList>
    </citation>
    <scope>NUCLEOTIDE SEQUENCE</scope>
</reference>
<organism evidence="2 3">
    <name type="scientific">Symbiodinium necroappetens</name>
    <dbReference type="NCBI Taxonomy" id="1628268"/>
    <lineage>
        <taxon>Eukaryota</taxon>
        <taxon>Sar</taxon>
        <taxon>Alveolata</taxon>
        <taxon>Dinophyceae</taxon>
        <taxon>Suessiales</taxon>
        <taxon>Symbiodiniaceae</taxon>
        <taxon>Symbiodinium</taxon>
    </lineage>
</organism>
<comment type="caution">
    <text evidence="2">The sequence shown here is derived from an EMBL/GenBank/DDBJ whole genome shotgun (WGS) entry which is preliminary data.</text>
</comment>
<evidence type="ECO:0000256" key="1">
    <source>
        <dbReference type="SAM" id="MobiDB-lite"/>
    </source>
</evidence>
<feature type="compositionally biased region" description="Basic and acidic residues" evidence="1">
    <location>
        <begin position="46"/>
        <end position="56"/>
    </location>
</feature>
<proteinExistence type="predicted"/>
<name>A0A812UK28_9DINO</name>
<protein>
    <submittedName>
        <fullName evidence="2">Uncharacterized protein</fullName>
    </submittedName>
</protein>
<dbReference type="EMBL" id="CAJNJA010027348">
    <property type="protein sequence ID" value="CAE7574203.1"/>
    <property type="molecule type" value="Genomic_DNA"/>
</dbReference>
<keyword evidence="3" id="KW-1185">Reference proteome</keyword>
<gene>
    <name evidence="2" type="ORF">SNEC2469_LOCUS16759</name>
</gene>
<dbReference type="Proteomes" id="UP000601435">
    <property type="component" value="Unassembled WGS sequence"/>
</dbReference>
<sequence>MLTRLPTDAALTVAPGRAPIGAFEPSRSEGTAQREEARKGKGKGGKGKEPSKELSSGRRRSKGPDKPALLAHSFAEAMNSPAVPEPPSPASTTTATVELALTASPGTGSYLSTVSACASPEAEPSVAECSTTDPRDQLPTNLDLADSAAGIRRRWSAAPRAPPGTWLSLDPSKKELDDLYGPLPMAPSMPALEGIATD</sequence>
<dbReference type="AlphaFoldDB" id="A0A812UK28"/>
<accession>A0A812UK28</accession>
<feature type="region of interest" description="Disordered" evidence="1">
    <location>
        <begin position="1"/>
        <end position="94"/>
    </location>
</feature>
<evidence type="ECO:0000313" key="2">
    <source>
        <dbReference type="EMBL" id="CAE7574203.1"/>
    </source>
</evidence>